<accession>A0A142M310</accession>
<dbReference type="SUPFAM" id="SSF142906">
    <property type="entry name" value="YjbR-like"/>
    <property type="match status" value="1"/>
</dbReference>
<evidence type="ECO:0000313" key="1">
    <source>
        <dbReference type="EMBL" id="AMS40730.1"/>
    </source>
</evidence>
<protein>
    <submittedName>
        <fullName evidence="3">Uncharacterized protein conserved in bacteria</fullName>
    </submittedName>
</protein>
<sequence length="113" mass="12480">MTPEDVRRIALELPGATEKSHFGKPDFRVRDRVFATLPEDGNAVIKLTRDQQEVMCGAETTVFRPVEGGWGKQGWTRVMLQAADEPTLRSALVAAWRNTAPVTLRKAFDLAGG</sequence>
<reference evidence="1 4" key="1">
    <citation type="submission" date="2016-03" db="EMBL/GenBank/DDBJ databases">
        <title>Complete genome of Aminobacter aminovorans KCTC 2477.</title>
        <authorList>
            <person name="Kim K.M."/>
        </authorList>
    </citation>
    <scope>NUCLEOTIDE SEQUENCE [LARGE SCALE GENOMIC DNA]</scope>
    <source>
        <strain evidence="1 4">KCTC 2477</strain>
    </source>
</reference>
<reference evidence="2 6" key="3">
    <citation type="submission" date="2020-08" db="EMBL/GenBank/DDBJ databases">
        <title>Genomic Encyclopedia of Type Strains, Phase IV (KMG-IV): sequencing the most valuable type-strain genomes for metagenomic binning, comparative biology and taxonomic classification.</title>
        <authorList>
            <person name="Goeker M."/>
        </authorList>
    </citation>
    <scope>NUCLEOTIDE SEQUENCE [LARGE SCALE GENOMIC DNA]</scope>
    <source>
        <strain evidence="2 6">DSM 10368</strain>
    </source>
</reference>
<dbReference type="EMBL" id="JACICB010000009">
    <property type="protein sequence ID" value="MBB3706329.1"/>
    <property type="molecule type" value="Genomic_DNA"/>
</dbReference>
<evidence type="ECO:0000313" key="3">
    <source>
        <dbReference type="EMBL" id="SUU88382.1"/>
    </source>
</evidence>
<evidence type="ECO:0000313" key="2">
    <source>
        <dbReference type="EMBL" id="MBB3706329.1"/>
    </source>
</evidence>
<evidence type="ECO:0000313" key="6">
    <source>
        <dbReference type="Proteomes" id="UP000577697"/>
    </source>
</evidence>
<dbReference type="OrthoDB" id="277063at2"/>
<dbReference type="KEGG" id="aak:AA2016_1800"/>
<name>A0A142M310_AMIAI</name>
<dbReference type="Pfam" id="PF04237">
    <property type="entry name" value="YjbR"/>
    <property type="match status" value="1"/>
</dbReference>
<keyword evidence="6" id="KW-1185">Reference proteome</keyword>
<dbReference type="InterPro" id="IPR058532">
    <property type="entry name" value="YjbR/MT2646/Rv2570-like"/>
</dbReference>
<dbReference type="RefSeq" id="WP_067957787.1">
    <property type="nucleotide sequence ID" value="NZ_BAAAVY010000010.1"/>
</dbReference>
<dbReference type="Proteomes" id="UP000577697">
    <property type="component" value="Unassembled WGS sequence"/>
</dbReference>
<gene>
    <name evidence="1" type="ORF">AA2016_1800</name>
    <name evidence="2" type="ORF">FHS67_002651</name>
    <name evidence="3" type="ORF">NCTC10684_01594</name>
</gene>
<reference evidence="3 5" key="2">
    <citation type="submission" date="2018-06" db="EMBL/GenBank/DDBJ databases">
        <authorList>
            <consortium name="Pathogen Informatics"/>
            <person name="Doyle S."/>
        </authorList>
    </citation>
    <scope>NUCLEOTIDE SEQUENCE [LARGE SCALE GENOMIC DNA]</scope>
    <source>
        <strain evidence="3 5">NCTC10684</strain>
    </source>
</reference>
<dbReference type="Gene3D" id="3.90.1150.30">
    <property type="match status" value="1"/>
</dbReference>
<dbReference type="Proteomes" id="UP000075755">
    <property type="component" value="Chromosome"/>
</dbReference>
<proteinExistence type="predicted"/>
<dbReference type="Proteomes" id="UP000254701">
    <property type="component" value="Unassembled WGS sequence"/>
</dbReference>
<dbReference type="InterPro" id="IPR038056">
    <property type="entry name" value="YjbR-like_sf"/>
</dbReference>
<evidence type="ECO:0000313" key="4">
    <source>
        <dbReference type="Proteomes" id="UP000075755"/>
    </source>
</evidence>
<dbReference type="AlphaFoldDB" id="A0A142M310"/>
<dbReference type="EMBL" id="UFSM01000001">
    <property type="protein sequence ID" value="SUU88382.1"/>
    <property type="molecule type" value="Genomic_DNA"/>
</dbReference>
<dbReference type="EMBL" id="CP015005">
    <property type="protein sequence ID" value="AMS40730.1"/>
    <property type="molecule type" value="Genomic_DNA"/>
</dbReference>
<evidence type="ECO:0000313" key="5">
    <source>
        <dbReference type="Proteomes" id="UP000254701"/>
    </source>
</evidence>
<dbReference type="STRING" id="83263.AA2016_1800"/>
<organism evidence="1 4">
    <name type="scientific">Aminobacter aminovorans</name>
    <name type="common">Chelatobacter heintzii</name>
    <dbReference type="NCBI Taxonomy" id="83263"/>
    <lineage>
        <taxon>Bacteria</taxon>
        <taxon>Pseudomonadati</taxon>
        <taxon>Pseudomonadota</taxon>
        <taxon>Alphaproteobacteria</taxon>
        <taxon>Hyphomicrobiales</taxon>
        <taxon>Phyllobacteriaceae</taxon>
        <taxon>Aminobacter</taxon>
    </lineage>
</organism>